<name>A0AAV4UE81_9ARAC</name>
<feature type="region of interest" description="Disordered" evidence="1">
    <location>
        <begin position="264"/>
        <end position="295"/>
    </location>
</feature>
<feature type="compositionally biased region" description="Basic residues" evidence="1">
    <location>
        <begin position="1119"/>
        <end position="1138"/>
    </location>
</feature>
<feature type="compositionally biased region" description="Polar residues" evidence="1">
    <location>
        <begin position="138"/>
        <end position="151"/>
    </location>
</feature>
<comment type="caution">
    <text evidence="2">The sequence shown here is derived from an EMBL/GenBank/DDBJ whole genome shotgun (WGS) entry which is preliminary data.</text>
</comment>
<proteinExistence type="predicted"/>
<accession>A0AAV4UE81</accession>
<feature type="compositionally biased region" description="Basic residues" evidence="1">
    <location>
        <begin position="1015"/>
        <end position="1048"/>
    </location>
</feature>
<feature type="compositionally biased region" description="Polar residues" evidence="1">
    <location>
        <begin position="1141"/>
        <end position="1152"/>
    </location>
</feature>
<feature type="compositionally biased region" description="Low complexity" evidence="1">
    <location>
        <begin position="1049"/>
        <end position="1058"/>
    </location>
</feature>
<feature type="compositionally biased region" description="Low complexity" evidence="1">
    <location>
        <begin position="1362"/>
        <end position="1373"/>
    </location>
</feature>
<evidence type="ECO:0000313" key="2">
    <source>
        <dbReference type="EMBL" id="GIY56061.1"/>
    </source>
</evidence>
<sequence>MVRTNAAKSRGRSRNVDNLHIITTSVSTSENARTVITVPLDNATEMKQHREVKNLVNKTSNALAKQKCSAVSFSKKKISAAKNFLQQQQNKESSKSPLKKLEFSNKNSAQFDNKKNHNSYSRNILALYDVDRLNRNQSPSSLSYKITSNKKNISKQEDSSWVPMETKKNNSPKDASFEKKDALDRKRNSLSTRMFKDNEKHAVPAKYYSKTKKKMHSNKASSISLDKDEREKMQKYSSPWKHFPSRREEDKYYDKKYGLYRNSKSRRSREYERHRKTHQYERQVYSSSGRRIRKESHKEIEGLEDVSDDSLGIDFEEVETASVEDSGKSEIPVGFRKYKTKHLNLKSSGFFKPKRYHICQERIIVNCLNVLENESVEVDVVSEAECDADHETAEKNSEKKVEVKHMEDNSKDVKIGDIKTKNENVETSTINNVSSTKEKTEEKLTDLASDIVKEDIQSTSDGVNMEAIISNSKPKIKKLQEVISNSKVYYSCITEADSPDFYQGFCQIQKYLDEWKSHLIGLEYVIEIRNMCNTNDVTKYYCSLCEEDILGENYEEPVINHITSYNHGSLYLAKHFPSCDYIFLKNGGSYISNIVLQKCCEEINRKFYSQLMCITTDDYFQKHANKFNEFHDIQTHWSESDINLDPAEYVKIINSNMDDEILQILTELVNKISPGEEIATFITSQNLRMKKAAKNAKKNSDMLNSNDNLSVNSSSAVVGRNLIVLTPQHGHALKCSPDLSRRNLLQVITHEDSSSSFDNSNIIVCKQNESSDLNITDMSGKEISNTDNGNASSSIFKTVNKKANSFRKYRVQPTTLQNTISESKSIKNKQSDSINTSRKVIKKGSDITVYMESNINACSKLSCDEEKNVIKPEVIVIQEDDFCIENVEQVKEESNLESESDSVTIISSTGSSGGKACASKTKGKAKHHSHQKTTLHSKHCHKRIVARSSKLIKESAIKNEPDVLDEMINESSKMSASDFERQIKNLSPVDSKSSSSSKRITSPLRIGYSPDSSRRHFRSSGRRRSRSPRRRRSRSPLKRYSPIRRRSRSPLSRLNKSPPNRRSRSPVRRYSRSPVRRRSRTPLRRYSRRHSRSPFRRYSRSPVGRRSRSPAPKYLRSPSWRRGRNIRRQSRSPYRKVSRSPVYSQNSRNASLSPPRRAPNEELRMVFEKCIKSPLRKEAKQLGQIPTRSESRNSFYKDSDNISISSREFAPIKHSYAHHMQHESERNANNLDPISDEDESVYFNTMEGIQHIEEIKKLPEPTRSIVMQLFQKLSVPKNVTRNSSLSDFMQFLHSRNSEISQLMAHPSNDPHLETGSNMTSRYDDVQQYIISEFMKTSNFGDVSQDQTFQHTPPSFHQPQLSPMPSSAFSSSTPRKPPGPPFQSSNIQQYAIPPPMPQAHSQSFDEVPVMHGRAIPHQYEALPQQSNYPYLPPRLPGEGMFKDLKATVNKLFGDKHMMPPGFMSKQNNEKWDSDHSNAPFLAHNYNSGGPNRAMGSGKDLERHPRGPMEYEDNLSVHSNMSISDPHISNERMYVPPPDTKVSFCETSRAPLQRNLFPVINNPESVPNYSPINSQINIGEAKVTLAQRLAAVLVKIGMLDVPGSLLQEMLMKIGAFSSCPPQNIDEREIIDILKKLQYI</sequence>
<feature type="compositionally biased region" description="Polar residues" evidence="1">
    <location>
        <begin position="1342"/>
        <end position="1360"/>
    </location>
</feature>
<feature type="region of interest" description="Disordered" evidence="1">
    <location>
        <begin position="984"/>
        <end position="1161"/>
    </location>
</feature>
<feature type="region of interest" description="Disordered" evidence="1">
    <location>
        <begin position="138"/>
        <end position="186"/>
    </location>
</feature>
<evidence type="ECO:0000256" key="1">
    <source>
        <dbReference type="SAM" id="MobiDB-lite"/>
    </source>
</evidence>
<protein>
    <submittedName>
        <fullName evidence="2">Uncharacterized protein</fullName>
    </submittedName>
</protein>
<dbReference type="EMBL" id="BPLQ01011158">
    <property type="protein sequence ID" value="GIY56061.1"/>
    <property type="molecule type" value="Genomic_DNA"/>
</dbReference>
<feature type="compositionally biased region" description="Basic residues" evidence="1">
    <location>
        <begin position="1059"/>
        <end position="1108"/>
    </location>
</feature>
<feature type="region of interest" description="Disordered" evidence="1">
    <location>
        <begin position="910"/>
        <end position="941"/>
    </location>
</feature>
<reference evidence="2 3" key="1">
    <citation type="submission" date="2021-06" db="EMBL/GenBank/DDBJ databases">
        <title>Caerostris darwini draft genome.</title>
        <authorList>
            <person name="Kono N."/>
            <person name="Arakawa K."/>
        </authorList>
    </citation>
    <scope>NUCLEOTIDE SEQUENCE [LARGE SCALE GENOMIC DNA]</scope>
</reference>
<feature type="compositionally biased region" description="Basic and acidic residues" evidence="1">
    <location>
        <begin position="268"/>
        <end position="281"/>
    </location>
</feature>
<organism evidence="2 3">
    <name type="scientific">Caerostris darwini</name>
    <dbReference type="NCBI Taxonomy" id="1538125"/>
    <lineage>
        <taxon>Eukaryota</taxon>
        <taxon>Metazoa</taxon>
        <taxon>Ecdysozoa</taxon>
        <taxon>Arthropoda</taxon>
        <taxon>Chelicerata</taxon>
        <taxon>Arachnida</taxon>
        <taxon>Araneae</taxon>
        <taxon>Araneomorphae</taxon>
        <taxon>Entelegynae</taxon>
        <taxon>Araneoidea</taxon>
        <taxon>Araneidae</taxon>
        <taxon>Caerostris</taxon>
    </lineage>
</organism>
<dbReference type="Proteomes" id="UP001054837">
    <property type="component" value="Unassembled WGS sequence"/>
</dbReference>
<feature type="compositionally biased region" description="Basic and acidic residues" evidence="1">
    <location>
        <begin position="175"/>
        <end position="186"/>
    </location>
</feature>
<evidence type="ECO:0000313" key="3">
    <source>
        <dbReference type="Proteomes" id="UP001054837"/>
    </source>
</evidence>
<gene>
    <name evidence="2" type="primary">AVEN_150145_1</name>
    <name evidence="2" type="ORF">CDAR_413771</name>
</gene>
<feature type="compositionally biased region" description="Basic residues" evidence="1">
    <location>
        <begin position="921"/>
        <end position="941"/>
    </location>
</feature>
<keyword evidence="3" id="KW-1185">Reference proteome</keyword>
<feature type="region of interest" description="Disordered" evidence="1">
    <location>
        <begin position="1342"/>
        <end position="1401"/>
    </location>
</feature>